<dbReference type="InterPro" id="IPR036052">
    <property type="entry name" value="TrpB-like_PALP_sf"/>
</dbReference>
<feature type="domain" description="Tryptophan synthase beta chain-like PALP" evidence="4">
    <location>
        <begin position="17"/>
        <end position="304"/>
    </location>
</feature>
<dbReference type="Proteomes" id="UP001597114">
    <property type="component" value="Unassembled WGS sequence"/>
</dbReference>
<evidence type="ECO:0000256" key="3">
    <source>
        <dbReference type="ARBA" id="ARBA00023239"/>
    </source>
</evidence>
<dbReference type="Gene3D" id="3.40.50.1100">
    <property type="match status" value="2"/>
</dbReference>
<comment type="cofactor">
    <cofactor evidence="1">
        <name>pyridoxal 5'-phosphate</name>
        <dbReference type="ChEBI" id="CHEBI:597326"/>
    </cofactor>
</comment>
<dbReference type="SUPFAM" id="SSF53686">
    <property type="entry name" value="Tryptophan synthase beta subunit-like PLP-dependent enzymes"/>
    <property type="match status" value="1"/>
</dbReference>
<reference evidence="6" key="1">
    <citation type="journal article" date="2019" name="Int. J. Syst. Evol. Microbiol.">
        <title>The Global Catalogue of Microorganisms (GCM) 10K type strain sequencing project: providing services to taxonomists for standard genome sequencing and annotation.</title>
        <authorList>
            <consortium name="The Broad Institute Genomics Platform"/>
            <consortium name="The Broad Institute Genome Sequencing Center for Infectious Disease"/>
            <person name="Wu L."/>
            <person name="Ma J."/>
        </authorList>
    </citation>
    <scope>NUCLEOTIDE SEQUENCE [LARGE SCALE GENOMIC DNA]</scope>
    <source>
        <strain evidence="6">CCM 7043</strain>
    </source>
</reference>
<organism evidence="5 6">
    <name type="scientific">Pseudonocardia yunnanensis</name>
    <dbReference type="NCBI Taxonomy" id="58107"/>
    <lineage>
        <taxon>Bacteria</taxon>
        <taxon>Bacillati</taxon>
        <taxon>Actinomycetota</taxon>
        <taxon>Actinomycetes</taxon>
        <taxon>Pseudonocardiales</taxon>
        <taxon>Pseudonocardiaceae</taxon>
        <taxon>Pseudonocardia</taxon>
    </lineage>
</organism>
<keyword evidence="2" id="KW-0663">Pyridoxal phosphate</keyword>
<name>A0ABW4ESH9_9PSEU</name>
<dbReference type="RefSeq" id="WP_344729146.1">
    <property type="nucleotide sequence ID" value="NZ_BAAAUS010000059.1"/>
</dbReference>
<dbReference type="PANTHER" id="PTHR48078:SF6">
    <property type="entry name" value="L-THREONINE DEHYDRATASE CATABOLIC TDCB"/>
    <property type="match status" value="1"/>
</dbReference>
<keyword evidence="6" id="KW-1185">Reference proteome</keyword>
<evidence type="ECO:0000313" key="5">
    <source>
        <dbReference type="EMBL" id="MFD1517029.1"/>
    </source>
</evidence>
<gene>
    <name evidence="5" type="ORF">ACFSJD_06005</name>
</gene>
<dbReference type="Pfam" id="PF00291">
    <property type="entry name" value="PALP"/>
    <property type="match status" value="1"/>
</dbReference>
<evidence type="ECO:0000259" key="4">
    <source>
        <dbReference type="Pfam" id="PF00291"/>
    </source>
</evidence>
<dbReference type="PANTHER" id="PTHR48078">
    <property type="entry name" value="THREONINE DEHYDRATASE, MITOCHONDRIAL-RELATED"/>
    <property type="match status" value="1"/>
</dbReference>
<dbReference type="InterPro" id="IPR001926">
    <property type="entry name" value="TrpB-like_PALP"/>
</dbReference>
<accession>A0ABW4ESH9</accession>
<evidence type="ECO:0000313" key="6">
    <source>
        <dbReference type="Proteomes" id="UP001597114"/>
    </source>
</evidence>
<comment type="caution">
    <text evidence="5">The sequence shown here is derived from an EMBL/GenBank/DDBJ whole genome shotgun (WGS) entry which is preliminary data.</text>
</comment>
<protein>
    <submittedName>
        <fullName evidence="5">Threonine/serine dehydratase</fullName>
    </submittedName>
</protein>
<dbReference type="EMBL" id="JBHUCO010000006">
    <property type="protein sequence ID" value="MFD1517029.1"/>
    <property type="molecule type" value="Genomic_DNA"/>
</dbReference>
<evidence type="ECO:0000256" key="1">
    <source>
        <dbReference type="ARBA" id="ARBA00001933"/>
    </source>
</evidence>
<sequence>MSDLITIDHITAATERITGHVLRTPTVASPGLTAHLGVPVMLKLELLQRSGSFKPRGAFNKLLGLTPAELAAGAVAVSGGNHGIALADVAGSLDVAATVVMPESAPQRSIATCRAAGATVRLTPDMGSAFALLDELVAGGLTLVHPFDDPIVMAGQGTVGAEFAADAPDVTDVLVSIGGGGLISGVATAMRALLPGVRIWGVETEGADAMTRALKEGSPVGITPTSIASTLSAPHVSQLTLDHVRALVEEVLVVPDADAVAGTLTLAGEAKVWAEPAAGCLVAAAPQVLDRVGPDARLGLVICGGNVTTADVAGWVERFAVGPLARRPASAAR</sequence>
<keyword evidence="3" id="KW-0456">Lyase</keyword>
<proteinExistence type="predicted"/>
<dbReference type="InterPro" id="IPR050147">
    <property type="entry name" value="Ser/Thr_Dehydratase"/>
</dbReference>
<evidence type="ECO:0000256" key="2">
    <source>
        <dbReference type="ARBA" id="ARBA00022898"/>
    </source>
</evidence>